<evidence type="ECO:0000256" key="2">
    <source>
        <dbReference type="ARBA" id="ARBA00022475"/>
    </source>
</evidence>
<keyword evidence="11 12" id="KW-0670">Pyruvate</keyword>
<comment type="function">
    <text evidence="12">Catalyzes the formation of phosphatidylethanolamine (PtdEtn) from phosphatidylserine (PtdSer).</text>
</comment>
<dbReference type="AlphaFoldDB" id="A0A9X3IRL2"/>
<dbReference type="PANTHER" id="PTHR10067:SF6">
    <property type="entry name" value="PHOSPHATIDYLSERINE DECARBOXYLASE PROENZYME, MITOCHONDRIAL"/>
    <property type="match status" value="1"/>
</dbReference>
<evidence type="ECO:0000256" key="9">
    <source>
        <dbReference type="ARBA" id="ARBA00023239"/>
    </source>
</evidence>
<feature type="site" description="Cleavage (non-hydrolytic); by autocatalysis" evidence="12">
    <location>
        <begin position="250"/>
        <end position="251"/>
    </location>
</feature>
<feature type="chain" id="PRO_5041029126" description="Phosphatidylserine decarboxylase alpha chain" evidence="12">
    <location>
        <begin position="251"/>
        <end position="315"/>
    </location>
</feature>
<dbReference type="HAMAP" id="MF_00662">
    <property type="entry name" value="PS_decarb_PSD_B_type1"/>
    <property type="match status" value="1"/>
</dbReference>
<feature type="region of interest" description="Disordered" evidence="13">
    <location>
        <begin position="287"/>
        <end position="315"/>
    </location>
</feature>
<proteinExistence type="inferred from homology"/>
<evidence type="ECO:0000256" key="5">
    <source>
        <dbReference type="ARBA" id="ARBA00023098"/>
    </source>
</evidence>
<evidence type="ECO:0000313" key="14">
    <source>
        <dbReference type="EMBL" id="MCY0964355.1"/>
    </source>
</evidence>
<comment type="subunit">
    <text evidence="12">Heterodimer of a large membrane-associated beta subunit and a small pyruvoyl-containing alpha subunit.</text>
</comment>
<evidence type="ECO:0000256" key="11">
    <source>
        <dbReference type="ARBA" id="ARBA00023317"/>
    </source>
</evidence>
<keyword evidence="2 12" id="KW-1003">Cell membrane</keyword>
<dbReference type="RefSeq" id="WP_283172572.1">
    <property type="nucleotide sequence ID" value="NZ_JAPNOA010000016.1"/>
</dbReference>
<keyword evidence="3 12" id="KW-0444">Lipid biosynthesis</keyword>
<reference evidence="14" key="1">
    <citation type="submission" date="2022-11" db="EMBL/GenBank/DDBJ databases">
        <title>Parathalassolutuus dongxingensis gen. nov., sp. nov., a novel member of family Oceanospirillaceae isolated from a coastal shrimp pond in Guangxi, China.</title>
        <authorList>
            <person name="Chen H."/>
        </authorList>
    </citation>
    <scope>NUCLEOTIDE SEQUENCE</scope>
    <source>
        <strain evidence="14">G-43</strain>
    </source>
</reference>
<keyword evidence="8 12" id="KW-0594">Phospholipid biosynthesis</keyword>
<dbReference type="InterPro" id="IPR033177">
    <property type="entry name" value="PSD-B"/>
</dbReference>
<dbReference type="Pfam" id="PF02666">
    <property type="entry name" value="PS_Dcarbxylase"/>
    <property type="match status" value="1"/>
</dbReference>
<dbReference type="PANTHER" id="PTHR10067">
    <property type="entry name" value="PHOSPHATIDYLSERINE DECARBOXYLASE"/>
    <property type="match status" value="1"/>
</dbReference>
<feature type="modified residue" description="Pyruvic acid (Ser); by autocatalysis" evidence="12">
    <location>
        <position position="251"/>
    </location>
</feature>
<organism evidence="14 15">
    <name type="scientific">Parathalassolituus penaei</name>
    <dbReference type="NCBI Taxonomy" id="2997323"/>
    <lineage>
        <taxon>Bacteria</taxon>
        <taxon>Pseudomonadati</taxon>
        <taxon>Pseudomonadota</taxon>
        <taxon>Gammaproteobacteria</taxon>
        <taxon>Oceanospirillales</taxon>
        <taxon>Oceanospirillaceae</taxon>
        <taxon>Parathalassolituus</taxon>
    </lineage>
</organism>
<evidence type="ECO:0000313" key="15">
    <source>
        <dbReference type="Proteomes" id="UP001150830"/>
    </source>
</evidence>
<dbReference type="GO" id="GO:0006646">
    <property type="term" value="P:phosphatidylethanolamine biosynthetic process"/>
    <property type="evidence" value="ECO:0007669"/>
    <property type="project" value="UniProtKB-UniRule"/>
</dbReference>
<comment type="cofactor">
    <cofactor evidence="12">
        <name>pyruvate</name>
        <dbReference type="ChEBI" id="CHEBI:15361"/>
    </cofactor>
    <text evidence="12">Binds 1 pyruvoyl group covalently per subunit.</text>
</comment>
<evidence type="ECO:0000256" key="13">
    <source>
        <dbReference type="SAM" id="MobiDB-lite"/>
    </source>
</evidence>
<comment type="caution">
    <text evidence="14">The sequence shown here is derived from an EMBL/GenBank/DDBJ whole genome shotgun (WGS) entry which is preliminary data.</text>
</comment>
<feature type="compositionally biased region" description="Acidic residues" evidence="13">
    <location>
        <begin position="295"/>
        <end position="308"/>
    </location>
</feature>
<comment type="PTM">
    <text evidence="12">Is synthesized initially as an inactive proenzyme. Formation of the active enzyme involves a self-maturation process in which the active site pyruvoyl group is generated from an internal serine residue via an autocatalytic post-translational modification. Two non-identical subunits are generated from the proenzyme in this reaction, and the pyruvate is formed at the N-terminus of the alpha chain, which is derived from the carboxyl end of the proenzyme. The autoendoproteolytic cleavage occurs by a canonical serine protease mechanism, in which the side chain hydroxyl group of the serine supplies its oxygen atom to form the C-terminus of the beta chain, while the remainder of the serine residue undergoes an oxidative deamination to produce ammonia and the pyruvoyl prosthetic group on the alpha chain. During this reaction, the Ser that is part of the protease active site of the proenzyme becomes the pyruvoyl prosthetic group, which constitutes an essential element of the active site of the mature decarboxylase.</text>
</comment>
<comment type="subcellular location">
    <subcellularLocation>
        <location evidence="12">Cell membrane</location>
        <topology evidence="12">Peripheral membrane protein</topology>
    </subcellularLocation>
</comment>
<name>A0A9X3IRL2_9GAMM</name>
<evidence type="ECO:0000256" key="12">
    <source>
        <dbReference type="HAMAP-Rule" id="MF_00662"/>
    </source>
</evidence>
<keyword evidence="7 12" id="KW-0865">Zymogen</keyword>
<protein>
    <recommendedName>
        <fullName evidence="12">Phosphatidylserine decarboxylase proenzyme</fullName>
        <ecNumber evidence="12">4.1.1.65</ecNumber>
    </recommendedName>
    <component>
        <recommendedName>
            <fullName evidence="12">Phosphatidylserine decarboxylase alpha chain</fullName>
        </recommendedName>
    </component>
    <component>
        <recommendedName>
            <fullName evidence="12">Phosphatidylserine decarboxylase beta chain</fullName>
        </recommendedName>
    </component>
</protein>
<evidence type="ECO:0000256" key="10">
    <source>
        <dbReference type="ARBA" id="ARBA00023264"/>
    </source>
</evidence>
<evidence type="ECO:0000256" key="6">
    <source>
        <dbReference type="ARBA" id="ARBA00023136"/>
    </source>
</evidence>
<dbReference type="GO" id="GO:0005886">
    <property type="term" value="C:plasma membrane"/>
    <property type="evidence" value="ECO:0007669"/>
    <property type="project" value="UniProtKB-SubCell"/>
</dbReference>
<feature type="active site" description="Charge relay system; for autoendoproteolytic cleavage activity" evidence="12">
    <location>
        <position position="148"/>
    </location>
</feature>
<evidence type="ECO:0000256" key="1">
    <source>
        <dbReference type="ARBA" id="ARBA00005189"/>
    </source>
</evidence>
<dbReference type="EMBL" id="JAPNOA010000016">
    <property type="protein sequence ID" value="MCY0964355.1"/>
    <property type="molecule type" value="Genomic_DNA"/>
</dbReference>
<comment type="pathway">
    <text evidence="12">Phospholipid metabolism; phosphatidylethanolamine biosynthesis; phosphatidylethanolamine from CDP-diacylglycerol: step 2/2.</text>
</comment>
<keyword evidence="9 12" id="KW-0456">Lyase</keyword>
<dbReference type="InterPro" id="IPR033178">
    <property type="entry name" value="PSD_type1_pro"/>
</dbReference>
<dbReference type="GO" id="GO:0004609">
    <property type="term" value="F:phosphatidylserine decarboxylase activity"/>
    <property type="evidence" value="ECO:0007669"/>
    <property type="project" value="UniProtKB-UniRule"/>
</dbReference>
<keyword evidence="15" id="KW-1185">Reference proteome</keyword>
<dbReference type="InterPro" id="IPR003817">
    <property type="entry name" value="PS_Dcarbxylase"/>
</dbReference>
<evidence type="ECO:0000256" key="4">
    <source>
        <dbReference type="ARBA" id="ARBA00022793"/>
    </source>
</evidence>
<evidence type="ECO:0000256" key="8">
    <source>
        <dbReference type="ARBA" id="ARBA00023209"/>
    </source>
</evidence>
<sequence>MLKDDLFIASQYLLPQHLLSRLVGKLAECEHTGVKNFLIRQFMDQFGIRLDDAARQSRDDFKSFNDFFTRELRPGARPLDSNANAIVSPADGAVSQLGKIRDGRIFQAKGQDFTVLELLGGDEERARQFRNGEFATIYLSPRDYHRVHMPITGTLKEMVYVPGSLFSVNQTTAENVPRLFARNERLVAIFETDVGPVAMVLVGAMIVAAIETVWSGRVTPPLRRLSVVNYENPQPVELEKGAEMGRFLLGSTVVLCFPENTLQWDRELENGSPVRMGKRIATIGAAPAANAFSDEPADDDSIDADEANAESGGDN</sequence>
<accession>A0A9X3IRL2</accession>
<keyword evidence="4 12" id="KW-0210">Decarboxylase</keyword>
<feature type="active site" description="Charge relay system; for autoendoproteolytic cleavage activity" evidence="12">
    <location>
        <position position="251"/>
    </location>
</feature>
<evidence type="ECO:0000256" key="7">
    <source>
        <dbReference type="ARBA" id="ARBA00023145"/>
    </source>
</evidence>
<keyword evidence="5 12" id="KW-0443">Lipid metabolism</keyword>
<evidence type="ECO:0000256" key="3">
    <source>
        <dbReference type="ARBA" id="ARBA00022516"/>
    </source>
</evidence>
<keyword evidence="10 12" id="KW-1208">Phospholipid metabolism</keyword>
<comment type="catalytic activity">
    <reaction evidence="12">
        <text>a 1,2-diacyl-sn-glycero-3-phospho-L-serine + H(+) = a 1,2-diacyl-sn-glycero-3-phosphoethanolamine + CO2</text>
        <dbReference type="Rhea" id="RHEA:20828"/>
        <dbReference type="ChEBI" id="CHEBI:15378"/>
        <dbReference type="ChEBI" id="CHEBI:16526"/>
        <dbReference type="ChEBI" id="CHEBI:57262"/>
        <dbReference type="ChEBI" id="CHEBI:64612"/>
        <dbReference type="EC" id="4.1.1.65"/>
    </reaction>
</comment>
<feature type="chain" id="PRO_5041029127" description="Phosphatidylserine decarboxylase beta chain" evidence="12">
    <location>
        <begin position="1"/>
        <end position="250"/>
    </location>
</feature>
<feature type="active site" description="Schiff-base intermediate with substrate; via pyruvic acid; for decarboxylase activity" evidence="12">
    <location>
        <position position="251"/>
    </location>
</feature>
<gene>
    <name evidence="14" type="primary">asd</name>
    <name evidence="12" type="synonym">psd</name>
    <name evidence="14" type="ORF">OUO13_04085</name>
</gene>
<comment type="similarity">
    <text evidence="12">Belongs to the phosphatidylserine decarboxylase family. PSD-B subfamily. Prokaryotic type I sub-subfamily.</text>
</comment>
<dbReference type="EC" id="4.1.1.65" evidence="12"/>
<comment type="pathway">
    <text evidence="1">Lipid metabolism.</text>
</comment>
<feature type="active site" description="Charge relay system; for autoendoproteolytic cleavage activity" evidence="12">
    <location>
        <position position="91"/>
    </location>
</feature>
<dbReference type="Proteomes" id="UP001150830">
    <property type="component" value="Unassembled WGS sequence"/>
</dbReference>
<dbReference type="NCBIfam" id="TIGR00163">
    <property type="entry name" value="PS_decarb"/>
    <property type="match status" value="1"/>
</dbReference>
<keyword evidence="6 12" id="KW-0472">Membrane</keyword>